<dbReference type="FunFam" id="2.30.29.30:FF:000018">
    <property type="entry name" value="E3 SUMO-protein ligase RanBP2"/>
    <property type="match status" value="1"/>
</dbReference>
<keyword evidence="5" id="KW-1185">Reference proteome</keyword>
<evidence type="ECO:0000313" key="5">
    <source>
        <dbReference type="Proteomes" id="UP000092443"/>
    </source>
</evidence>
<evidence type="ECO:0000259" key="4">
    <source>
        <dbReference type="PROSITE" id="PS50196"/>
    </source>
</evidence>
<dbReference type="PANTHER" id="PTHR23138">
    <property type="entry name" value="RAN BINDING PROTEIN"/>
    <property type="match status" value="1"/>
</dbReference>
<feature type="repeat" description="TPR" evidence="2">
    <location>
        <begin position="60"/>
        <end position="93"/>
    </location>
</feature>
<dbReference type="GeneID" id="119641913"/>
<reference evidence="6" key="1">
    <citation type="submission" date="2025-08" db="UniProtKB">
        <authorList>
            <consortium name="RefSeq"/>
        </authorList>
    </citation>
    <scope>IDENTIFICATION</scope>
    <source>
        <tissue evidence="6">Whole body pupa</tissue>
    </source>
</reference>
<gene>
    <name evidence="6" type="primary">LOC119641913</name>
</gene>
<evidence type="ECO:0000256" key="1">
    <source>
        <dbReference type="ARBA" id="ARBA00022553"/>
    </source>
</evidence>
<dbReference type="SUPFAM" id="SSF48452">
    <property type="entry name" value="TPR-like"/>
    <property type="match status" value="1"/>
</dbReference>
<dbReference type="GO" id="GO:0005096">
    <property type="term" value="F:GTPase activator activity"/>
    <property type="evidence" value="ECO:0007669"/>
    <property type="project" value="TreeGrafter"/>
</dbReference>
<dbReference type="PROSITE" id="PS50005">
    <property type="entry name" value="TPR"/>
    <property type="match status" value="1"/>
</dbReference>
<feature type="region of interest" description="Disordered" evidence="3">
    <location>
        <begin position="1340"/>
        <end position="1363"/>
    </location>
</feature>
<dbReference type="Pfam" id="PF00638">
    <property type="entry name" value="Ran_BP1"/>
    <property type="match status" value="1"/>
</dbReference>
<keyword evidence="1" id="KW-0597">Phosphoprotein</keyword>
<dbReference type="GO" id="GO:0005737">
    <property type="term" value="C:cytoplasm"/>
    <property type="evidence" value="ECO:0007669"/>
    <property type="project" value="TreeGrafter"/>
</dbReference>
<dbReference type="InterPro" id="IPR011993">
    <property type="entry name" value="PH-like_dom_sf"/>
</dbReference>
<dbReference type="Gene3D" id="1.25.40.10">
    <property type="entry name" value="Tetratricopeptide repeat domain"/>
    <property type="match status" value="1"/>
</dbReference>
<dbReference type="FunFam" id="1.25.40.10:FF:000582">
    <property type="entry name" value="E3 SUMO-protein ligase RanBP2"/>
    <property type="match status" value="1"/>
</dbReference>
<dbReference type="Proteomes" id="UP000092443">
    <property type="component" value="Unplaced"/>
</dbReference>
<dbReference type="GO" id="GO:0005643">
    <property type="term" value="C:nuclear pore"/>
    <property type="evidence" value="ECO:0007669"/>
    <property type="project" value="TreeGrafter"/>
</dbReference>
<feature type="non-terminal residue" evidence="6">
    <location>
        <position position="1436"/>
    </location>
</feature>
<sequence>MFKNKKDLDAHIAGSFSKLRSETERNLRGFTVAKLYYRINEFSTAKQYLNSYLSVKKDNAEAHKLMGQIYIMLKNSDKALQSFQCSLQLNTKQPDVLTEICRLLLEDTNISSNKAKYWCELAESAKIQDDAVFELRMKLMEGNETETLLKKKIIDRPNSVQLRVHLVRYYIEKNQVVDAFNYVYQLEMSQKDEFSDSSEWYNVVWLVLSQYEKQPNVKKDWDYWLLLIICLERQVQISFAFNCSPTTASDTSETTNFLFKLDQYLFKFSQISDFLCAEKDLIELFFDHYRGQLLLHVVALIFKHDLLKNNNKWKDTVRLALPLLLLAFQVQPHRGKEAWMKYCDEHGRQLTTLCQREGSFRCAQAGRILLSCICNQSTADKEKTSRNIVSLLNNQEVVLWTNTDDLLACVRKICADSQWRRNVFATLFYNSDQKTEQQSSLLIKSPKFCEPIYEIPSSTSVERYEEEAQYFRPQSLHHAVYLCLGRDNLALVRARYFNGLNFSTQNLNFCGAESLNQLDVDSFMYATTIQAKRVVDVEREICDNYNSEKNNSVGKPRILPFVNMQSQLCTDEQAQWWNAAYRVYKNLRFGCDLTDLKVTLQYGIEAVRGVNGPKVDLNIMFKLGQIFVVRAQATERPVDKSLLEARSESIYRTALNMLKMRRGGVLEPFDKHFKYARAQSTDIERELNNAAEDAVTYVANRYFKRLEYEELIEEFAGLQLPFASYWQAEAYLKLDEIKKTSKKTKRLNVERAAECLNHTLALLKSGAYVDPKHALNTIIHHRIRKIKQMSASLLDDSLMEIYCSPHNNSSSYEDAENDVYQDSFAMPAYSQGNLNRLRREITGTASFTATAHNQEMENMVKQMASTLILLKEEILENLKPDLRTVAKEVVSMKDRIGNLEETMRKSRISSIPPSRDDASKVLDDFYIIEDALRQQLYQQPQTAVTTAPAFMSSNQCSAATDGLMTNNPFLGQQPRLQTPTPMHLPPNAFNNTMFPPNAANYPLNFYSHNQPNAYLPQGAQQGSIQANQRNLQLSLPYTQPPISGGLNFNTTPVLNSQLVEKGPPANVVITSSDPLPNTSSITLQSPQQPTLSVTIPPQHLKANVLANHPASLGTAAKNSAAVASTEASNKYATFSFKPEVEAAAAAAAAAAASTSLKDKTTESFGSDINKSAVDLGVEYDARPDFKGIIPLPEEIVICTGEEDEEITFCHRAKLFRYVDKEWKERGIGDIKILKNKDGAHRILMRRDQIHKICANHKISPEMSLTIPKNETKGFIWAANDFSDAELRVEKFFVRFKLPETAAAFQEAFNQARREAVKSGKTSTIETTPFSLAKSTIRNFASSTPTNKNENSTDGSSPLSGIPNVVHSTAADSPKITTAPFSSLTNFTFGKSLAGNTGVSIGCGSCTTSTMTLINCTSSDIATISSLTSASSVTNAN</sequence>
<dbReference type="PANTHER" id="PTHR23138:SF87">
    <property type="entry name" value="E3 SUMO-PROTEIN LIGASE RANBP2"/>
    <property type="match status" value="1"/>
</dbReference>
<proteinExistence type="predicted"/>
<dbReference type="InterPro" id="IPR019734">
    <property type="entry name" value="TPR_rpt"/>
</dbReference>
<dbReference type="SMART" id="SM00160">
    <property type="entry name" value="RanBD"/>
    <property type="match status" value="1"/>
</dbReference>
<dbReference type="SMART" id="SM00028">
    <property type="entry name" value="TPR"/>
    <property type="match status" value="1"/>
</dbReference>
<dbReference type="RefSeq" id="XP_037896759.1">
    <property type="nucleotide sequence ID" value="XM_038040831.1"/>
</dbReference>
<dbReference type="Gene3D" id="2.30.29.30">
    <property type="entry name" value="Pleckstrin-homology domain (PH domain)/Phosphotyrosine-binding domain (PTB)"/>
    <property type="match status" value="1"/>
</dbReference>
<evidence type="ECO:0000313" key="6">
    <source>
        <dbReference type="RefSeq" id="XP_037896759.1"/>
    </source>
</evidence>
<dbReference type="SUPFAM" id="SSF50729">
    <property type="entry name" value="PH domain-like"/>
    <property type="match status" value="1"/>
</dbReference>
<dbReference type="InterPro" id="IPR011990">
    <property type="entry name" value="TPR-like_helical_dom_sf"/>
</dbReference>
<feature type="domain" description="RanBD1" evidence="4">
    <location>
        <begin position="1184"/>
        <end position="1317"/>
    </location>
</feature>
<name>A0A9C5ZIF8_9MUSC</name>
<dbReference type="PROSITE" id="PS50196">
    <property type="entry name" value="RANBD1"/>
    <property type="match status" value="1"/>
</dbReference>
<evidence type="ECO:0000256" key="3">
    <source>
        <dbReference type="SAM" id="MobiDB-lite"/>
    </source>
</evidence>
<keyword evidence="2" id="KW-0802">TPR repeat</keyword>
<dbReference type="InterPro" id="IPR000156">
    <property type="entry name" value="Ran_bind_dom"/>
</dbReference>
<evidence type="ECO:0000256" key="2">
    <source>
        <dbReference type="PROSITE-ProRule" id="PRU00339"/>
    </source>
</evidence>
<accession>A0A9C5ZIF8</accession>
<dbReference type="InterPro" id="IPR045255">
    <property type="entry name" value="RanBP1-like"/>
</dbReference>
<feature type="compositionally biased region" description="Polar residues" evidence="3">
    <location>
        <begin position="1340"/>
        <end position="1358"/>
    </location>
</feature>
<protein>
    <submittedName>
        <fullName evidence="6">E3 SUMO-protein ligase RanBP2-like</fullName>
    </submittedName>
</protein>
<dbReference type="KEGG" id="gfs:119641913"/>
<organism evidence="5 6">
    <name type="scientific">Glossina fuscipes</name>
    <dbReference type="NCBI Taxonomy" id="7396"/>
    <lineage>
        <taxon>Eukaryota</taxon>
        <taxon>Metazoa</taxon>
        <taxon>Ecdysozoa</taxon>
        <taxon>Arthropoda</taxon>
        <taxon>Hexapoda</taxon>
        <taxon>Insecta</taxon>
        <taxon>Pterygota</taxon>
        <taxon>Neoptera</taxon>
        <taxon>Endopterygota</taxon>
        <taxon>Diptera</taxon>
        <taxon>Brachycera</taxon>
        <taxon>Muscomorpha</taxon>
        <taxon>Hippoboscoidea</taxon>
        <taxon>Glossinidae</taxon>
        <taxon>Glossina</taxon>
    </lineage>
</organism>